<name>A0A8J2NC82_FUSEQ</name>
<dbReference type="Proteomes" id="UP000693738">
    <property type="component" value="Unassembled WGS sequence"/>
</dbReference>
<feature type="region of interest" description="Disordered" evidence="1">
    <location>
        <begin position="78"/>
        <end position="109"/>
    </location>
</feature>
<feature type="compositionally biased region" description="Basic and acidic residues" evidence="1">
    <location>
        <begin position="92"/>
        <end position="103"/>
    </location>
</feature>
<protein>
    <submittedName>
        <fullName evidence="3">Uncharacterized protein</fullName>
    </submittedName>
</protein>
<evidence type="ECO:0000313" key="4">
    <source>
        <dbReference type="Proteomes" id="UP000693738"/>
    </source>
</evidence>
<keyword evidence="2" id="KW-1133">Transmembrane helix</keyword>
<dbReference type="AlphaFoldDB" id="A0A8J2NC82"/>
<keyword evidence="2" id="KW-0812">Transmembrane</keyword>
<proteinExistence type="predicted"/>
<feature type="compositionally biased region" description="Basic and acidic residues" evidence="1">
    <location>
        <begin position="170"/>
        <end position="186"/>
    </location>
</feature>
<organism evidence="3 4">
    <name type="scientific">Fusarium equiseti</name>
    <name type="common">Fusarium scirpi</name>
    <dbReference type="NCBI Taxonomy" id="61235"/>
    <lineage>
        <taxon>Eukaryota</taxon>
        <taxon>Fungi</taxon>
        <taxon>Dikarya</taxon>
        <taxon>Ascomycota</taxon>
        <taxon>Pezizomycotina</taxon>
        <taxon>Sordariomycetes</taxon>
        <taxon>Hypocreomycetidae</taxon>
        <taxon>Hypocreales</taxon>
        <taxon>Nectriaceae</taxon>
        <taxon>Fusarium</taxon>
        <taxon>Fusarium incarnatum-equiseti species complex</taxon>
    </lineage>
</organism>
<reference evidence="3" key="1">
    <citation type="submission" date="2021-05" db="EMBL/GenBank/DDBJ databases">
        <authorList>
            <person name="Khan N."/>
        </authorList>
    </citation>
    <scope>NUCLEOTIDE SEQUENCE</scope>
</reference>
<dbReference type="EMBL" id="CAJSTJ010000146">
    <property type="protein sequence ID" value="CAG7562101.1"/>
    <property type="molecule type" value="Genomic_DNA"/>
</dbReference>
<gene>
    <name evidence="3" type="ORF">FEQUK3_LOCUS7843</name>
</gene>
<feature type="transmembrane region" description="Helical" evidence="2">
    <location>
        <begin position="49"/>
        <end position="72"/>
    </location>
</feature>
<evidence type="ECO:0000256" key="1">
    <source>
        <dbReference type="SAM" id="MobiDB-lite"/>
    </source>
</evidence>
<accession>A0A8J2NC82</accession>
<comment type="caution">
    <text evidence="3">The sequence shown here is derived from an EMBL/GenBank/DDBJ whole genome shotgun (WGS) entry which is preliminary data.</text>
</comment>
<feature type="region of interest" description="Disordered" evidence="1">
    <location>
        <begin position="128"/>
        <end position="186"/>
    </location>
</feature>
<sequence>MEDTPTISTVFLPDPSDIIAPGVTHIIPSNLPTSTAAPSSKSLLSTAELVGVVIGTLCLLAMLCIPILFVIWRRRRSPPSDSQNNINIRVNNDGRSRWSHSEDSVPTPLPIAEPIELREIKTETVKKPLSRVMSPPPHYNDYWKGENEDYQMGVRGTGGEPSGSQYSEPQHSDPKGKGKARDDSLN</sequence>
<keyword evidence="2" id="KW-0472">Membrane</keyword>
<evidence type="ECO:0000256" key="2">
    <source>
        <dbReference type="SAM" id="Phobius"/>
    </source>
</evidence>
<evidence type="ECO:0000313" key="3">
    <source>
        <dbReference type="EMBL" id="CAG7562101.1"/>
    </source>
</evidence>
<feature type="compositionally biased region" description="Polar residues" evidence="1">
    <location>
        <begin position="79"/>
        <end position="90"/>
    </location>
</feature>